<comment type="similarity">
    <text evidence="2">Belongs to the EamA transporter family.</text>
</comment>
<keyword evidence="7 8" id="KW-0472">Membrane</keyword>
<dbReference type="PANTHER" id="PTHR22911:SF137">
    <property type="entry name" value="SOLUTE CARRIER FAMILY 35 MEMBER G2-RELATED"/>
    <property type="match status" value="1"/>
</dbReference>
<dbReference type="Pfam" id="PF00892">
    <property type="entry name" value="EamA"/>
    <property type="match status" value="1"/>
</dbReference>
<protein>
    <submittedName>
        <fullName evidence="10">RarD protein, DMT superfamily transporter</fullName>
    </submittedName>
</protein>
<keyword evidence="3" id="KW-0813">Transport</keyword>
<evidence type="ECO:0000259" key="9">
    <source>
        <dbReference type="Pfam" id="PF00892"/>
    </source>
</evidence>
<feature type="transmembrane region" description="Helical" evidence="8">
    <location>
        <begin position="215"/>
        <end position="233"/>
    </location>
</feature>
<keyword evidence="6 8" id="KW-1133">Transmembrane helix</keyword>
<dbReference type="Proteomes" id="UP000229757">
    <property type="component" value="Chromosome"/>
</dbReference>
<name>A0A2K8KRR1_9GAMM</name>
<keyword evidence="11" id="KW-1185">Reference proteome</keyword>
<evidence type="ECO:0000256" key="1">
    <source>
        <dbReference type="ARBA" id="ARBA00004651"/>
    </source>
</evidence>
<dbReference type="SUPFAM" id="SSF103481">
    <property type="entry name" value="Multidrug resistance efflux transporter EmrE"/>
    <property type="match status" value="2"/>
</dbReference>
<feature type="transmembrane region" description="Helical" evidence="8">
    <location>
        <begin position="7"/>
        <end position="26"/>
    </location>
</feature>
<evidence type="ECO:0000256" key="5">
    <source>
        <dbReference type="ARBA" id="ARBA00022692"/>
    </source>
</evidence>
<dbReference type="KEGG" id="rfo:REIFOR_02286"/>
<dbReference type="EMBL" id="CP011797">
    <property type="protein sequence ID" value="ATX77417.1"/>
    <property type="molecule type" value="Genomic_DNA"/>
</dbReference>
<reference evidence="10 11" key="1">
    <citation type="journal article" date="2017" name="Environ. Microbiol.">
        <title>Genomic and physiological analyses of 'Reinekea forsetii' reveal a versatile opportunistic lifestyle during spring algae blooms.</title>
        <authorList>
            <person name="Avci B."/>
            <person name="Hahnke R.L."/>
            <person name="Chafee M."/>
            <person name="Fischer T."/>
            <person name="Gruber-Vodicka H."/>
            <person name="Tegetmeyer H.E."/>
            <person name="Harder J."/>
            <person name="Fuchs B.M."/>
            <person name="Amann R.I."/>
            <person name="Teeling H."/>
        </authorList>
    </citation>
    <scope>NUCLEOTIDE SEQUENCE [LARGE SCALE GENOMIC DNA]</scope>
    <source>
        <strain evidence="10 11">Hel1_31_D35</strain>
    </source>
</reference>
<evidence type="ECO:0000313" key="11">
    <source>
        <dbReference type="Proteomes" id="UP000229757"/>
    </source>
</evidence>
<evidence type="ECO:0000256" key="6">
    <source>
        <dbReference type="ARBA" id="ARBA00022989"/>
    </source>
</evidence>
<dbReference type="RefSeq" id="WP_100257675.1">
    <property type="nucleotide sequence ID" value="NZ_CP011797.1"/>
</dbReference>
<accession>A0A2K8KRR1</accession>
<evidence type="ECO:0000256" key="7">
    <source>
        <dbReference type="ARBA" id="ARBA00023136"/>
    </source>
</evidence>
<feature type="transmembrane region" description="Helical" evidence="8">
    <location>
        <begin position="240"/>
        <end position="259"/>
    </location>
</feature>
<feature type="transmembrane region" description="Helical" evidence="8">
    <location>
        <begin position="127"/>
        <end position="144"/>
    </location>
</feature>
<evidence type="ECO:0000256" key="2">
    <source>
        <dbReference type="ARBA" id="ARBA00007362"/>
    </source>
</evidence>
<evidence type="ECO:0000313" key="10">
    <source>
        <dbReference type="EMBL" id="ATX77417.1"/>
    </source>
</evidence>
<feature type="transmembrane region" description="Helical" evidence="8">
    <location>
        <begin position="265"/>
        <end position="286"/>
    </location>
</feature>
<feature type="transmembrane region" description="Helical" evidence="8">
    <location>
        <begin position="38"/>
        <end position="55"/>
    </location>
</feature>
<comment type="subcellular location">
    <subcellularLocation>
        <location evidence="1">Cell membrane</location>
        <topology evidence="1">Multi-pass membrane protein</topology>
    </subcellularLocation>
</comment>
<dbReference type="NCBIfam" id="TIGR00688">
    <property type="entry name" value="rarD"/>
    <property type="match status" value="1"/>
</dbReference>
<dbReference type="AlphaFoldDB" id="A0A2K8KRR1"/>
<dbReference type="InterPro" id="IPR000620">
    <property type="entry name" value="EamA_dom"/>
</dbReference>
<sequence length="307" mass="34172">MDQQQRQGYLFALTAFTLWAIGPVYFKWVGALPALDILAYRVVWSLVLTLIIIALSRRWRPLWSALCNPKIRLSLLASSLIIGTNWGVFIWAINDNQMLSASLGYYINPLINILLGMIFFAERLDRIKKIAAALCLVAVLFELIRFGELPWVALALATSFGLYGLVRKKLAVDSFVGMALETGLLLPIALIYLLFATSSSANFFTNDPFTNFQLFIAGPVTMIPLICFAAAANRMPLSTIAFFQYIGPSGMFLLAVFVYNEPLEPAKLVTFGIIWSALALLVWDAVHKLRLQRRSADALKLSESLAP</sequence>
<dbReference type="GO" id="GO:0005886">
    <property type="term" value="C:plasma membrane"/>
    <property type="evidence" value="ECO:0007669"/>
    <property type="project" value="UniProtKB-SubCell"/>
</dbReference>
<feature type="transmembrane region" description="Helical" evidence="8">
    <location>
        <begin position="175"/>
        <end position="195"/>
    </location>
</feature>
<feature type="transmembrane region" description="Helical" evidence="8">
    <location>
        <begin position="99"/>
        <end position="120"/>
    </location>
</feature>
<organism evidence="10 11">
    <name type="scientific">Reinekea forsetii</name>
    <dbReference type="NCBI Taxonomy" id="1336806"/>
    <lineage>
        <taxon>Bacteria</taxon>
        <taxon>Pseudomonadati</taxon>
        <taxon>Pseudomonadota</taxon>
        <taxon>Gammaproteobacteria</taxon>
        <taxon>Oceanospirillales</taxon>
        <taxon>Saccharospirillaceae</taxon>
        <taxon>Reinekea</taxon>
    </lineage>
</organism>
<feature type="transmembrane region" description="Helical" evidence="8">
    <location>
        <begin position="150"/>
        <end position="166"/>
    </location>
</feature>
<evidence type="ECO:0000256" key="4">
    <source>
        <dbReference type="ARBA" id="ARBA00022475"/>
    </source>
</evidence>
<feature type="domain" description="EamA" evidence="9">
    <location>
        <begin position="8"/>
        <end position="141"/>
    </location>
</feature>
<proteinExistence type="inferred from homology"/>
<dbReference type="InterPro" id="IPR004626">
    <property type="entry name" value="RarD"/>
</dbReference>
<gene>
    <name evidence="10" type="primary">rarD</name>
    <name evidence="10" type="ORF">REIFOR_02286</name>
</gene>
<dbReference type="InterPro" id="IPR037185">
    <property type="entry name" value="EmrE-like"/>
</dbReference>
<keyword evidence="5 8" id="KW-0812">Transmembrane</keyword>
<dbReference type="OrthoDB" id="369870at2"/>
<feature type="transmembrane region" description="Helical" evidence="8">
    <location>
        <begin position="75"/>
        <end position="93"/>
    </location>
</feature>
<dbReference type="PANTHER" id="PTHR22911">
    <property type="entry name" value="ACYL-MALONYL CONDENSING ENZYME-RELATED"/>
    <property type="match status" value="1"/>
</dbReference>
<evidence type="ECO:0000256" key="3">
    <source>
        <dbReference type="ARBA" id="ARBA00022448"/>
    </source>
</evidence>
<keyword evidence="4" id="KW-1003">Cell membrane</keyword>
<evidence type="ECO:0000256" key="8">
    <source>
        <dbReference type="SAM" id="Phobius"/>
    </source>
</evidence>